<accession>A0A1E1K2Y2</accession>
<dbReference type="AlphaFoldDB" id="A0A1E1K2Y2"/>
<dbReference type="Proteomes" id="UP000178912">
    <property type="component" value="Unassembled WGS sequence"/>
</dbReference>
<keyword evidence="3" id="KW-1185">Reference proteome</keyword>
<protein>
    <submittedName>
        <fullName evidence="2">Uncharacterized protein</fullName>
    </submittedName>
</protein>
<dbReference type="EMBL" id="FJUX01000012">
    <property type="protein sequence ID" value="CZS92475.1"/>
    <property type="molecule type" value="Genomic_DNA"/>
</dbReference>
<name>A0A1E1K2Y2_9HELO</name>
<evidence type="ECO:0000256" key="1">
    <source>
        <dbReference type="SAM" id="MobiDB-lite"/>
    </source>
</evidence>
<organism evidence="2 3">
    <name type="scientific">Rhynchosporium agropyri</name>
    <dbReference type="NCBI Taxonomy" id="914238"/>
    <lineage>
        <taxon>Eukaryota</taxon>
        <taxon>Fungi</taxon>
        <taxon>Dikarya</taxon>
        <taxon>Ascomycota</taxon>
        <taxon>Pezizomycotina</taxon>
        <taxon>Leotiomycetes</taxon>
        <taxon>Helotiales</taxon>
        <taxon>Ploettnerulaceae</taxon>
        <taxon>Rhynchosporium</taxon>
    </lineage>
</organism>
<evidence type="ECO:0000313" key="2">
    <source>
        <dbReference type="EMBL" id="CZS92475.1"/>
    </source>
</evidence>
<dbReference type="OrthoDB" id="3440363at2759"/>
<sequence>MSAKAKLVRRYIRRARLRQAPKRGLQRHFPDEEKQALAFKWLYDNPTESANTAAKINSLKQPGSLQRKWKRHQEKVSIGARIQPPGSSGHNKILDDAQERALIRFAVDHSLDGRKGATRLLLFQYVCHMRKESKKSPPTWR</sequence>
<evidence type="ECO:0000313" key="3">
    <source>
        <dbReference type="Proteomes" id="UP000178912"/>
    </source>
</evidence>
<proteinExistence type="predicted"/>
<reference evidence="3" key="1">
    <citation type="submission" date="2016-03" db="EMBL/GenBank/DDBJ databases">
        <authorList>
            <person name="Guldener U."/>
        </authorList>
    </citation>
    <scope>NUCLEOTIDE SEQUENCE [LARGE SCALE GENOMIC DNA]</scope>
    <source>
        <strain evidence="3">04CH-RAC-A.6.1</strain>
    </source>
</reference>
<feature type="region of interest" description="Disordered" evidence="1">
    <location>
        <begin position="73"/>
        <end position="92"/>
    </location>
</feature>
<gene>
    <name evidence="2" type="ORF">RAG0_03056</name>
</gene>